<dbReference type="Gene3D" id="3.40.50.300">
    <property type="entry name" value="P-loop containing nucleotide triphosphate hydrolases"/>
    <property type="match status" value="1"/>
</dbReference>
<dbReference type="Proteomes" id="UP001172082">
    <property type="component" value="Unassembled WGS sequence"/>
</dbReference>
<dbReference type="InterPro" id="IPR027417">
    <property type="entry name" value="P-loop_NTPase"/>
</dbReference>
<keyword evidence="2" id="KW-1185">Reference proteome</keyword>
<gene>
    <name evidence="1" type="ORF">QQ008_02720</name>
</gene>
<evidence type="ECO:0000313" key="2">
    <source>
        <dbReference type="Proteomes" id="UP001172082"/>
    </source>
</evidence>
<reference evidence="1" key="1">
    <citation type="submission" date="2023-06" db="EMBL/GenBank/DDBJ databases">
        <title>Genomic of Parafulvivirga corallium.</title>
        <authorList>
            <person name="Wang G."/>
        </authorList>
    </citation>
    <scope>NUCLEOTIDE SEQUENCE</scope>
    <source>
        <strain evidence="1">BMA10</strain>
    </source>
</reference>
<dbReference type="RefSeq" id="WP_346750273.1">
    <property type="nucleotide sequence ID" value="NZ_JAUJEA010000001.1"/>
</dbReference>
<accession>A0ABT8KHR1</accession>
<evidence type="ECO:0000313" key="1">
    <source>
        <dbReference type="EMBL" id="MDN5200247.1"/>
    </source>
</evidence>
<comment type="caution">
    <text evidence="1">The sequence shown here is derived from an EMBL/GenBank/DDBJ whole genome shotgun (WGS) entry which is preliminary data.</text>
</comment>
<evidence type="ECO:0008006" key="3">
    <source>
        <dbReference type="Google" id="ProtNLM"/>
    </source>
</evidence>
<name>A0ABT8KHR1_9BACT</name>
<organism evidence="1 2">
    <name type="scientific">Splendidivirga corallicola</name>
    <dbReference type="NCBI Taxonomy" id="3051826"/>
    <lineage>
        <taxon>Bacteria</taxon>
        <taxon>Pseudomonadati</taxon>
        <taxon>Bacteroidota</taxon>
        <taxon>Cytophagia</taxon>
        <taxon>Cytophagales</taxon>
        <taxon>Splendidivirgaceae</taxon>
        <taxon>Splendidivirga</taxon>
    </lineage>
</organism>
<protein>
    <recommendedName>
        <fullName evidence="3">Shikimate kinase</fullName>
    </recommendedName>
</protein>
<proteinExistence type="predicted"/>
<dbReference type="SUPFAM" id="SSF52540">
    <property type="entry name" value="P-loop containing nucleoside triphosphate hydrolases"/>
    <property type="match status" value="1"/>
</dbReference>
<dbReference type="EMBL" id="JAUJEA010000001">
    <property type="protein sequence ID" value="MDN5200247.1"/>
    <property type="molecule type" value="Genomic_DNA"/>
</dbReference>
<sequence>MDDQKIIFLLVGPKGSGKSFIGHLFEEHFGIRFIRVEDWAKRIKRNRDVHDDSYVREVFIAIEKGIVEAIGVLPSLVFESTGLTGHFDRMYSNLCSKFHVVPVAITADPMICVQRVRTRDQSIHIHVSDEEVRDINRLVVQKNLRFPDSIENTNKTKEGLIKEIENIINKNTMPDSGH</sequence>